<evidence type="ECO:0000256" key="1">
    <source>
        <dbReference type="SAM" id="MobiDB-lite"/>
    </source>
</evidence>
<organism evidence="2 3">
    <name type="scientific">Datura stramonium</name>
    <name type="common">Jimsonweed</name>
    <name type="synonym">Common thornapple</name>
    <dbReference type="NCBI Taxonomy" id="4076"/>
    <lineage>
        <taxon>Eukaryota</taxon>
        <taxon>Viridiplantae</taxon>
        <taxon>Streptophyta</taxon>
        <taxon>Embryophyta</taxon>
        <taxon>Tracheophyta</taxon>
        <taxon>Spermatophyta</taxon>
        <taxon>Magnoliopsida</taxon>
        <taxon>eudicotyledons</taxon>
        <taxon>Gunneridae</taxon>
        <taxon>Pentapetalae</taxon>
        <taxon>asterids</taxon>
        <taxon>lamiids</taxon>
        <taxon>Solanales</taxon>
        <taxon>Solanaceae</taxon>
        <taxon>Solanoideae</taxon>
        <taxon>Datureae</taxon>
        <taxon>Datura</taxon>
    </lineage>
</organism>
<feature type="compositionally biased region" description="Pro residues" evidence="1">
    <location>
        <begin position="183"/>
        <end position="195"/>
    </location>
</feature>
<feature type="region of interest" description="Disordered" evidence="1">
    <location>
        <begin position="181"/>
        <end position="219"/>
    </location>
</feature>
<comment type="caution">
    <text evidence="2">The sequence shown here is derived from an EMBL/GenBank/DDBJ whole genome shotgun (WGS) entry which is preliminary data.</text>
</comment>
<reference evidence="2 3" key="1">
    <citation type="journal article" date="2021" name="BMC Genomics">
        <title>Datura genome reveals duplications of psychoactive alkaloid biosynthetic genes and high mutation rate following tissue culture.</title>
        <authorList>
            <person name="Rajewski A."/>
            <person name="Carter-House D."/>
            <person name="Stajich J."/>
            <person name="Litt A."/>
        </authorList>
    </citation>
    <scope>NUCLEOTIDE SEQUENCE [LARGE SCALE GENOMIC DNA]</scope>
    <source>
        <strain evidence="2">AR-01</strain>
    </source>
</reference>
<dbReference type="EMBL" id="JACEIK010006880">
    <property type="protein sequence ID" value="MCE3049425.1"/>
    <property type="molecule type" value="Genomic_DNA"/>
</dbReference>
<evidence type="ECO:0000313" key="3">
    <source>
        <dbReference type="Proteomes" id="UP000823775"/>
    </source>
</evidence>
<feature type="region of interest" description="Disordered" evidence="1">
    <location>
        <begin position="79"/>
        <end position="98"/>
    </location>
</feature>
<keyword evidence="3" id="KW-1185">Reference proteome</keyword>
<sequence length="219" mass="24280">MSNIEAPSLPSDETQCITYICFGLAGMEEYYMYFKEKQSIHAETEFEASCPLFRLLDKIVWADGMITLDAKIDKDAPALKRAKDTKNRTQPPPSMLSSTIDGQFQVAEVPASTPTDLFKIAQIAQAHESQIVKLAKSIPSMIQQAIKKSMQPARDKLRGRCSTIEVLENDVIAFKKDVDILTRPPPASNPIPPEPVAVTSQPEAPKSPPDDWWAGYDSL</sequence>
<proteinExistence type="predicted"/>
<accession>A0ABS8WF44</accession>
<evidence type="ECO:0000313" key="2">
    <source>
        <dbReference type="EMBL" id="MCE3049425.1"/>
    </source>
</evidence>
<name>A0ABS8WF44_DATST</name>
<dbReference type="Proteomes" id="UP000823775">
    <property type="component" value="Unassembled WGS sequence"/>
</dbReference>
<gene>
    <name evidence="2" type="ORF">HAX54_044805</name>
</gene>
<protein>
    <submittedName>
        <fullName evidence="2">Uncharacterized protein</fullName>
    </submittedName>
</protein>